<feature type="compositionally biased region" description="Acidic residues" evidence="1">
    <location>
        <begin position="946"/>
        <end position="958"/>
    </location>
</feature>
<proteinExistence type="predicted"/>
<keyword evidence="3" id="KW-1185">Reference proteome</keyword>
<dbReference type="EMBL" id="FONV01000049">
    <property type="protein sequence ID" value="SFG02271.1"/>
    <property type="molecule type" value="Genomic_DNA"/>
</dbReference>
<evidence type="ECO:0000256" key="1">
    <source>
        <dbReference type="SAM" id="MobiDB-lite"/>
    </source>
</evidence>
<feature type="non-terminal residue" evidence="2">
    <location>
        <position position="1696"/>
    </location>
</feature>
<dbReference type="STRING" id="35752.SAMN05421541_1491"/>
<feature type="region of interest" description="Disordered" evidence="1">
    <location>
        <begin position="697"/>
        <end position="752"/>
    </location>
</feature>
<dbReference type="Proteomes" id="UP000199645">
    <property type="component" value="Unassembled WGS sequence"/>
</dbReference>
<reference evidence="2 3" key="1">
    <citation type="submission" date="2016-10" db="EMBL/GenBank/DDBJ databases">
        <authorList>
            <person name="de Groot N.N."/>
        </authorList>
    </citation>
    <scope>NUCLEOTIDE SEQUENCE [LARGE SCALE GENOMIC DNA]</scope>
    <source>
        <strain evidence="2 3">DSM 43019</strain>
    </source>
</reference>
<feature type="region of interest" description="Disordered" evidence="1">
    <location>
        <begin position="355"/>
        <end position="376"/>
    </location>
</feature>
<accession>A0A1I2NLW9</accession>
<feature type="region of interest" description="Disordered" evidence="1">
    <location>
        <begin position="389"/>
        <end position="459"/>
    </location>
</feature>
<feature type="region of interest" description="Disordered" evidence="1">
    <location>
        <begin position="924"/>
        <end position="958"/>
    </location>
</feature>
<feature type="non-terminal residue" evidence="2">
    <location>
        <position position="1"/>
    </location>
</feature>
<organism evidence="2 3">
    <name type="scientific">Actinoplanes philippinensis</name>
    <dbReference type="NCBI Taxonomy" id="35752"/>
    <lineage>
        <taxon>Bacteria</taxon>
        <taxon>Bacillati</taxon>
        <taxon>Actinomycetota</taxon>
        <taxon>Actinomycetes</taxon>
        <taxon>Micromonosporales</taxon>
        <taxon>Micromonosporaceae</taxon>
        <taxon>Actinoplanes</taxon>
    </lineage>
</organism>
<sequence length="1696" mass="180102">LPYSPEPNLFIDGLLTLGRPDIRFGDAGAEFLMLSETLHQTYGEELTSAHGPEASSAVQVDSQNNRHPDRDQAFLTDFVGAATPTDLSRLAADFAATNFLPQSHAVPTTVNRQLFNTVGTGFKEYKADLRSPELSGGRPFAAPVDHTPGGDTRTWQRALSERQLKQLGAQPHNQLVTAISLPAPDAGPVPQPPADKETFTGVDPRVESTGQARTIGVPDSQRLVAAHLVATSNDSGTIQQQFATATTMADRGGLSLQPGSLYHAIAAAVPGTDADGNRAATLRAGRDRVNLDTAAEMRRTGPYDNAHFVRAALAPDVPATTRRTDPLDTAEIARIAAAHDVVELAAATGTKVQLTIHDDSGNPPRTHPVQGARPLGRLELRRTVDAHGHATYAPYTPPVAPAADSDSEDDGPGFGMFGDEDSDSDRGGLDVFGSFAPAGDTSTSDATTPAPTAEPVGSGLVLATPDDAATRSIAGVYPDRSDRYHVFAHGEQQALQVGTARISPAELAAQIRADGARWAGRPIVLIVCDSGIDRQNGFAAQLARELPGTPIIAPNGVVWAGPTGHAVVTASELRGPDGEPVTPPEQGHHFVRFEASATDPAQLTVTDLGHILDSNATLGDVDPGRMAQAIDQLAGWAQSDANRLAARVQPAVDTIAPALADVPAAASAQQTAGDLSRDAQADHAGLATNRLDLEQRASQAPKLAQAGVDAANRAGDSPDARHLRRIATEAQNRVRDENGPVRQSLSGAAREAATVRDFRDDAARAATTAARASEDLRYLRSSHDRLTTLAAEARDRADRAVQAAADADAALKLPPGPQRDLALADALLRAYPAVDGTSRRLSESRRVLSDLGMLGDLPTAVRDIRADAQDAADMVAELTFQQPRVRAAQAASVAHLDAARASLTASEQLITDVYDLADRLGVSPDPIGTDTDSDLEPPADLLTETTPDDSGSDWDLEPPADLLTETALDDSDWDLEPPADLLVETDDHGRLVPFAAAPEPPVPLRPKDPRESNEQFERRLGAHLSRSPQVRETAVKVAARLNEVLNAARAKPSPAGTPGKAFVQRKADSAGQAGTGLKDTEVTSLLRDGNLREVMTALYNAAYYNKKPGAGETTFKLLALDIIRNRDWERSDRLGLDTAELKAYADFLDNPLRQAVKQELPPEREFDGDDDPFRAFNLIARSGDRRKADLAVREQNESGRTARGSRDQVRGPYAVTPRQLRLAGTDLGAFEAAFLRSKAAGPFTVDTMSTEDVPLDQVVYGPDGRPDLSAVLGAKNTAAVTVEFGPEVDGRPSVSRVTREVFGTAKHPEPWKSWLGPDEQGPELPLPWVSGRAFYRLDPDSAWFQEVSGEREIPVTSGTSLTSARLLTMFRMLNVPGVTERDFLAAATGWMLAADNHSLYEVLRGAEIAGVQLTETPAAEITSAGRLYDEVREAGLDMPADDRPAPVEAVPAPAAVAGPGVVRTLVSGSSESAAAAATVTGPPGHFTVVSHDRFDDGRPVTARELADRIRTDPQYTGQPITLIICDSGVPGGLAQQLADLLPGTDVHAPDGPVWTTRGGEAFVSAVSAYGPDGRPKPPQLPPTGTWRTYRSPAETGIDGRRSGPYLSGADAGRSLTPDLHFAHRWASFQPVRVEGGRNTAFDALTRNSREVTPANYRQTTIELKNDGVPLSFVVNAMMPAADIHQIPAVIASITDG</sequence>
<evidence type="ECO:0000313" key="3">
    <source>
        <dbReference type="Proteomes" id="UP000199645"/>
    </source>
</evidence>
<feature type="compositionally biased region" description="Basic and acidic residues" evidence="1">
    <location>
        <begin position="1005"/>
        <end position="1014"/>
    </location>
</feature>
<gene>
    <name evidence="2" type="ORF">SAMN05421541_1491</name>
</gene>
<feature type="region of interest" description="Disordered" evidence="1">
    <location>
        <begin position="1568"/>
        <end position="1603"/>
    </location>
</feature>
<feature type="compositionally biased region" description="Low complexity" evidence="1">
    <location>
        <begin position="436"/>
        <end position="453"/>
    </location>
</feature>
<name>A0A1I2NLW9_9ACTN</name>
<protein>
    <submittedName>
        <fullName evidence="2">Uncharacterized protein</fullName>
    </submittedName>
</protein>
<evidence type="ECO:0000313" key="2">
    <source>
        <dbReference type="EMBL" id="SFG02271.1"/>
    </source>
</evidence>
<feature type="region of interest" description="Disordered" evidence="1">
    <location>
        <begin position="995"/>
        <end position="1014"/>
    </location>
</feature>